<dbReference type="EMBL" id="CH940647">
    <property type="protein sequence ID" value="EDW70134.2"/>
    <property type="molecule type" value="Genomic_DNA"/>
</dbReference>
<dbReference type="AlphaFoldDB" id="B4LEF8"/>
<keyword evidence="3" id="KW-1185">Reference proteome</keyword>
<dbReference type="eggNOG" id="ENOG502T71D">
    <property type="taxonomic scope" value="Eukaryota"/>
</dbReference>
<evidence type="ECO:0000313" key="3">
    <source>
        <dbReference type="Proteomes" id="UP000008792"/>
    </source>
</evidence>
<sequence length="120" mass="13151">MSANLFVSLLVVLFAKLALSALVPRIQTSNVQLEPINDNKYTLRINQLGAVREENVEEIAPGEFLVKGQLNQQFEPQSGTLIVTYEAGRNGYIAKYTYVTKEGLQIPLGLSPDALKSITG</sequence>
<reference evidence="2 3" key="1">
    <citation type="journal article" date="2007" name="Nature">
        <title>Evolution of genes and genomes on the Drosophila phylogeny.</title>
        <authorList>
            <consortium name="Drosophila 12 Genomes Consortium"/>
            <person name="Clark A.G."/>
            <person name="Eisen M.B."/>
            <person name="Smith D.R."/>
            <person name="Bergman C.M."/>
            <person name="Oliver B."/>
            <person name="Markow T.A."/>
            <person name="Kaufman T.C."/>
            <person name="Kellis M."/>
            <person name="Gelbart W."/>
            <person name="Iyer V.N."/>
            <person name="Pollard D.A."/>
            <person name="Sackton T.B."/>
            <person name="Larracuente A.M."/>
            <person name="Singh N.D."/>
            <person name="Abad J.P."/>
            <person name="Abt D.N."/>
            <person name="Adryan B."/>
            <person name="Aguade M."/>
            <person name="Akashi H."/>
            <person name="Anderson W.W."/>
            <person name="Aquadro C.F."/>
            <person name="Ardell D.H."/>
            <person name="Arguello R."/>
            <person name="Artieri C.G."/>
            <person name="Barbash D.A."/>
            <person name="Barker D."/>
            <person name="Barsanti P."/>
            <person name="Batterham P."/>
            <person name="Batzoglou S."/>
            <person name="Begun D."/>
            <person name="Bhutkar A."/>
            <person name="Blanco E."/>
            <person name="Bosak S.A."/>
            <person name="Bradley R.K."/>
            <person name="Brand A.D."/>
            <person name="Brent M.R."/>
            <person name="Brooks A.N."/>
            <person name="Brown R.H."/>
            <person name="Butlin R.K."/>
            <person name="Caggese C."/>
            <person name="Calvi B.R."/>
            <person name="Bernardo de Carvalho A."/>
            <person name="Caspi A."/>
            <person name="Castrezana S."/>
            <person name="Celniker S.E."/>
            <person name="Chang J.L."/>
            <person name="Chapple C."/>
            <person name="Chatterji S."/>
            <person name="Chinwalla A."/>
            <person name="Civetta A."/>
            <person name="Clifton S.W."/>
            <person name="Comeron J.M."/>
            <person name="Costello J.C."/>
            <person name="Coyne J.A."/>
            <person name="Daub J."/>
            <person name="David R.G."/>
            <person name="Delcher A.L."/>
            <person name="Delehaunty K."/>
            <person name="Do C.B."/>
            <person name="Ebling H."/>
            <person name="Edwards K."/>
            <person name="Eickbush T."/>
            <person name="Evans J.D."/>
            <person name="Filipski A."/>
            <person name="Findeiss S."/>
            <person name="Freyhult E."/>
            <person name="Fulton L."/>
            <person name="Fulton R."/>
            <person name="Garcia A.C."/>
            <person name="Gardiner A."/>
            <person name="Garfield D.A."/>
            <person name="Garvin B.E."/>
            <person name="Gibson G."/>
            <person name="Gilbert D."/>
            <person name="Gnerre S."/>
            <person name="Godfrey J."/>
            <person name="Good R."/>
            <person name="Gotea V."/>
            <person name="Gravely B."/>
            <person name="Greenberg A.J."/>
            <person name="Griffiths-Jones S."/>
            <person name="Gross S."/>
            <person name="Guigo R."/>
            <person name="Gustafson E.A."/>
            <person name="Haerty W."/>
            <person name="Hahn M.W."/>
            <person name="Halligan D.L."/>
            <person name="Halpern A.L."/>
            <person name="Halter G.M."/>
            <person name="Han M.V."/>
            <person name="Heger A."/>
            <person name="Hillier L."/>
            <person name="Hinrichs A.S."/>
            <person name="Holmes I."/>
            <person name="Hoskins R.A."/>
            <person name="Hubisz M.J."/>
            <person name="Hultmark D."/>
            <person name="Huntley M.A."/>
            <person name="Jaffe D.B."/>
            <person name="Jagadeeshan S."/>
            <person name="Jeck W.R."/>
            <person name="Johnson J."/>
            <person name="Jones C.D."/>
            <person name="Jordan W.C."/>
            <person name="Karpen G.H."/>
            <person name="Kataoka E."/>
            <person name="Keightley P.D."/>
            <person name="Kheradpour P."/>
            <person name="Kirkness E.F."/>
            <person name="Koerich L.B."/>
            <person name="Kristiansen K."/>
            <person name="Kudrna D."/>
            <person name="Kulathinal R.J."/>
            <person name="Kumar S."/>
            <person name="Kwok R."/>
            <person name="Lander E."/>
            <person name="Langley C.H."/>
            <person name="Lapoint R."/>
            <person name="Lazzaro B.P."/>
            <person name="Lee S.J."/>
            <person name="Levesque L."/>
            <person name="Li R."/>
            <person name="Lin C.F."/>
            <person name="Lin M.F."/>
            <person name="Lindblad-Toh K."/>
            <person name="Llopart A."/>
            <person name="Long M."/>
            <person name="Low L."/>
            <person name="Lozovsky E."/>
            <person name="Lu J."/>
            <person name="Luo M."/>
            <person name="Machado C.A."/>
            <person name="Makalowski W."/>
            <person name="Marzo M."/>
            <person name="Matsuda M."/>
            <person name="Matzkin L."/>
            <person name="McAllister B."/>
            <person name="McBride C.S."/>
            <person name="McKernan B."/>
            <person name="McKernan K."/>
            <person name="Mendez-Lago M."/>
            <person name="Minx P."/>
            <person name="Mollenhauer M.U."/>
            <person name="Montooth K."/>
            <person name="Mount S.M."/>
            <person name="Mu X."/>
            <person name="Myers E."/>
            <person name="Negre B."/>
            <person name="Newfeld S."/>
            <person name="Nielsen R."/>
            <person name="Noor M.A."/>
            <person name="O'Grady P."/>
            <person name="Pachter L."/>
            <person name="Papaceit M."/>
            <person name="Parisi M.J."/>
            <person name="Parisi M."/>
            <person name="Parts L."/>
            <person name="Pedersen J.S."/>
            <person name="Pesole G."/>
            <person name="Phillippy A.M."/>
            <person name="Ponting C.P."/>
            <person name="Pop M."/>
            <person name="Porcelli D."/>
            <person name="Powell J.R."/>
            <person name="Prohaska S."/>
            <person name="Pruitt K."/>
            <person name="Puig M."/>
            <person name="Quesneville H."/>
            <person name="Ram K.R."/>
            <person name="Rand D."/>
            <person name="Rasmussen M.D."/>
            <person name="Reed L.K."/>
            <person name="Reenan R."/>
            <person name="Reily A."/>
            <person name="Remington K.A."/>
            <person name="Rieger T.T."/>
            <person name="Ritchie M.G."/>
            <person name="Robin C."/>
            <person name="Rogers Y.H."/>
            <person name="Rohde C."/>
            <person name="Rozas J."/>
            <person name="Rubenfield M.J."/>
            <person name="Ruiz A."/>
            <person name="Russo S."/>
            <person name="Salzberg S.L."/>
            <person name="Sanchez-Gracia A."/>
            <person name="Saranga D.J."/>
            <person name="Sato H."/>
            <person name="Schaeffer S.W."/>
            <person name="Schatz M.C."/>
            <person name="Schlenke T."/>
            <person name="Schwartz R."/>
            <person name="Segarra C."/>
            <person name="Singh R.S."/>
            <person name="Sirot L."/>
            <person name="Sirota M."/>
            <person name="Sisneros N.B."/>
            <person name="Smith C.D."/>
            <person name="Smith T.F."/>
            <person name="Spieth J."/>
            <person name="Stage D.E."/>
            <person name="Stark A."/>
            <person name="Stephan W."/>
            <person name="Strausberg R.L."/>
            <person name="Strempel S."/>
            <person name="Sturgill D."/>
            <person name="Sutton G."/>
            <person name="Sutton G.G."/>
            <person name="Tao W."/>
            <person name="Teichmann S."/>
            <person name="Tobari Y.N."/>
            <person name="Tomimura Y."/>
            <person name="Tsolas J.M."/>
            <person name="Valente V.L."/>
            <person name="Venter E."/>
            <person name="Venter J.C."/>
            <person name="Vicario S."/>
            <person name="Vieira F.G."/>
            <person name="Vilella A.J."/>
            <person name="Villasante A."/>
            <person name="Walenz B."/>
            <person name="Wang J."/>
            <person name="Wasserman M."/>
            <person name="Watts T."/>
            <person name="Wilson D."/>
            <person name="Wilson R.K."/>
            <person name="Wing R.A."/>
            <person name="Wolfner M.F."/>
            <person name="Wong A."/>
            <person name="Wong G.K."/>
            <person name="Wu C.I."/>
            <person name="Wu G."/>
            <person name="Yamamoto D."/>
            <person name="Yang H.P."/>
            <person name="Yang S.P."/>
            <person name="Yorke J.A."/>
            <person name="Yoshida K."/>
            <person name="Zdobnov E."/>
            <person name="Zhang P."/>
            <person name="Zhang Y."/>
            <person name="Zimin A.V."/>
            <person name="Baldwin J."/>
            <person name="Abdouelleil A."/>
            <person name="Abdulkadir J."/>
            <person name="Abebe A."/>
            <person name="Abera B."/>
            <person name="Abreu J."/>
            <person name="Acer S.C."/>
            <person name="Aftuck L."/>
            <person name="Alexander A."/>
            <person name="An P."/>
            <person name="Anderson E."/>
            <person name="Anderson S."/>
            <person name="Arachi H."/>
            <person name="Azer M."/>
            <person name="Bachantsang P."/>
            <person name="Barry A."/>
            <person name="Bayul T."/>
            <person name="Berlin A."/>
            <person name="Bessette D."/>
            <person name="Bloom T."/>
            <person name="Blye J."/>
            <person name="Boguslavskiy L."/>
            <person name="Bonnet C."/>
            <person name="Boukhgalter B."/>
            <person name="Bourzgui I."/>
            <person name="Brown A."/>
            <person name="Cahill P."/>
            <person name="Channer S."/>
            <person name="Cheshatsang Y."/>
            <person name="Chuda L."/>
            <person name="Citroen M."/>
            <person name="Collymore A."/>
            <person name="Cooke P."/>
            <person name="Costello M."/>
            <person name="D'Aco K."/>
            <person name="Daza R."/>
            <person name="De Haan G."/>
            <person name="DeGray S."/>
            <person name="DeMaso C."/>
            <person name="Dhargay N."/>
            <person name="Dooley K."/>
            <person name="Dooley E."/>
            <person name="Doricent M."/>
            <person name="Dorje P."/>
            <person name="Dorjee K."/>
            <person name="Dupes A."/>
            <person name="Elong R."/>
            <person name="Falk J."/>
            <person name="Farina A."/>
            <person name="Faro S."/>
            <person name="Ferguson D."/>
            <person name="Fisher S."/>
            <person name="Foley C.D."/>
            <person name="Franke A."/>
            <person name="Friedrich D."/>
            <person name="Gadbois L."/>
            <person name="Gearin G."/>
            <person name="Gearin C.R."/>
            <person name="Giannoukos G."/>
            <person name="Goode T."/>
            <person name="Graham J."/>
            <person name="Grandbois E."/>
            <person name="Grewal S."/>
            <person name="Gyaltsen K."/>
            <person name="Hafez N."/>
            <person name="Hagos B."/>
            <person name="Hall J."/>
            <person name="Henson C."/>
            <person name="Hollinger A."/>
            <person name="Honan T."/>
            <person name="Huard M.D."/>
            <person name="Hughes L."/>
            <person name="Hurhula B."/>
            <person name="Husby M.E."/>
            <person name="Kamat A."/>
            <person name="Kanga B."/>
            <person name="Kashin S."/>
            <person name="Khazanovich D."/>
            <person name="Kisner P."/>
            <person name="Lance K."/>
            <person name="Lara M."/>
            <person name="Lee W."/>
            <person name="Lennon N."/>
            <person name="Letendre F."/>
            <person name="LeVine R."/>
            <person name="Lipovsky A."/>
            <person name="Liu X."/>
            <person name="Liu J."/>
            <person name="Liu S."/>
            <person name="Lokyitsang T."/>
            <person name="Lokyitsang Y."/>
            <person name="Lubonja R."/>
            <person name="Lui A."/>
            <person name="MacDonald P."/>
            <person name="Magnisalis V."/>
            <person name="Maru K."/>
            <person name="Matthews C."/>
            <person name="McCusker W."/>
            <person name="McDonough S."/>
            <person name="Mehta T."/>
            <person name="Meldrim J."/>
            <person name="Meneus L."/>
            <person name="Mihai O."/>
            <person name="Mihalev A."/>
            <person name="Mihova T."/>
            <person name="Mittelman R."/>
            <person name="Mlenga V."/>
            <person name="Montmayeur A."/>
            <person name="Mulrain L."/>
            <person name="Navidi A."/>
            <person name="Naylor J."/>
            <person name="Negash T."/>
            <person name="Nguyen T."/>
            <person name="Nguyen N."/>
            <person name="Nicol R."/>
            <person name="Norbu C."/>
            <person name="Norbu N."/>
            <person name="Novod N."/>
            <person name="O'Neill B."/>
            <person name="Osman S."/>
            <person name="Markiewicz E."/>
            <person name="Oyono O.L."/>
            <person name="Patti C."/>
            <person name="Phunkhang P."/>
            <person name="Pierre F."/>
            <person name="Priest M."/>
            <person name="Raghuraman S."/>
            <person name="Rege F."/>
            <person name="Reyes R."/>
            <person name="Rise C."/>
            <person name="Rogov P."/>
            <person name="Ross K."/>
            <person name="Ryan E."/>
            <person name="Settipalli S."/>
            <person name="Shea T."/>
            <person name="Sherpa N."/>
            <person name="Shi L."/>
            <person name="Shih D."/>
            <person name="Sparrow T."/>
            <person name="Spaulding J."/>
            <person name="Stalker J."/>
            <person name="Stange-Thomann N."/>
            <person name="Stavropoulos S."/>
            <person name="Stone C."/>
            <person name="Strader C."/>
            <person name="Tesfaye S."/>
            <person name="Thomson T."/>
            <person name="Thoulutsang Y."/>
            <person name="Thoulutsang D."/>
            <person name="Topham K."/>
            <person name="Topping I."/>
            <person name="Tsamla T."/>
            <person name="Vassiliev H."/>
            <person name="Vo A."/>
            <person name="Wangchuk T."/>
            <person name="Wangdi T."/>
            <person name="Weiand M."/>
            <person name="Wilkinson J."/>
            <person name="Wilson A."/>
            <person name="Yadav S."/>
            <person name="Young G."/>
            <person name="Yu Q."/>
            <person name="Zembek L."/>
            <person name="Zhong D."/>
            <person name="Zimmer A."/>
            <person name="Zwirko Z."/>
            <person name="Jaffe D.B."/>
            <person name="Alvarez P."/>
            <person name="Brockman W."/>
            <person name="Butler J."/>
            <person name="Chin C."/>
            <person name="Gnerre S."/>
            <person name="Grabherr M."/>
            <person name="Kleber M."/>
            <person name="Mauceli E."/>
            <person name="MacCallum I."/>
        </authorList>
    </citation>
    <scope>NUCLEOTIDE SEQUENCE [LARGE SCALE GENOMIC DNA]</scope>
    <source>
        <strain evidence="3">Tucson 15010-1051.87</strain>
    </source>
</reference>
<dbReference type="HOGENOM" id="CLU_2529773_0_0_1"/>
<dbReference type="OrthoDB" id="7849730at2759"/>
<evidence type="ECO:0000313" key="2">
    <source>
        <dbReference type="EMBL" id="EDW70134.2"/>
    </source>
</evidence>
<accession>B4LEF8</accession>
<feature type="signal peptide" evidence="1">
    <location>
        <begin position="1"/>
        <end position="20"/>
    </location>
</feature>
<protein>
    <submittedName>
        <fullName evidence="2">Uncharacterized protein</fullName>
    </submittedName>
</protein>
<proteinExistence type="predicted"/>
<gene>
    <name evidence="2" type="primary">Dvir\GJ13632</name>
    <name evidence="2" type="ORF">Dvir_GJ13632</name>
</gene>
<dbReference type="KEGG" id="dvi:6623570"/>
<keyword evidence="1" id="KW-0732">Signal</keyword>
<feature type="chain" id="PRO_5006457138" evidence="1">
    <location>
        <begin position="21"/>
        <end position="120"/>
    </location>
</feature>
<evidence type="ECO:0000256" key="1">
    <source>
        <dbReference type="SAM" id="SignalP"/>
    </source>
</evidence>
<name>B4LEF8_DROVI</name>
<dbReference type="Proteomes" id="UP000008792">
    <property type="component" value="Unassembled WGS sequence"/>
</dbReference>
<organism evidence="2 3">
    <name type="scientific">Drosophila virilis</name>
    <name type="common">Fruit fly</name>
    <dbReference type="NCBI Taxonomy" id="7244"/>
    <lineage>
        <taxon>Eukaryota</taxon>
        <taxon>Metazoa</taxon>
        <taxon>Ecdysozoa</taxon>
        <taxon>Arthropoda</taxon>
        <taxon>Hexapoda</taxon>
        <taxon>Insecta</taxon>
        <taxon>Pterygota</taxon>
        <taxon>Neoptera</taxon>
        <taxon>Endopterygota</taxon>
        <taxon>Diptera</taxon>
        <taxon>Brachycera</taxon>
        <taxon>Muscomorpha</taxon>
        <taxon>Ephydroidea</taxon>
        <taxon>Drosophilidae</taxon>
        <taxon>Drosophila</taxon>
    </lineage>
</organism>
<dbReference type="InParanoid" id="B4LEF8"/>